<gene>
    <name evidence="1" type="ORF">NPIL_322791</name>
</gene>
<reference evidence="1" key="1">
    <citation type="submission" date="2020-08" db="EMBL/GenBank/DDBJ databases">
        <title>Multicomponent nature underlies the extraordinary mechanical properties of spider dragline silk.</title>
        <authorList>
            <person name="Kono N."/>
            <person name="Nakamura H."/>
            <person name="Mori M."/>
            <person name="Yoshida Y."/>
            <person name="Ohtoshi R."/>
            <person name="Malay A.D."/>
            <person name="Moran D.A.P."/>
            <person name="Tomita M."/>
            <person name="Numata K."/>
            <person name="Arakawa K."/>
        </authorList>
    </citation>
    <scope>NUCLEOTIDE SEQUENCE</scope>
</reference>
<organism evidence="1 2">
    <name type="scientific">Nephila pilipes</name>
    <name type="common">Giant wood spider</name>
    <name type="synonym">Nephila maculata</name>
    <dbReference type="NCBI Taxonomy" id="299642"/>
    <lineage>
        <taxon>Eukaryota</taxon>
        <taxon>Metazoa</taxon>
        <taxon>Ecdysozoa</taxon>
        <taxon>Arthropoda</taxon>
        <taxon>Chelicerata</taxon>
        <taxon>Arachnida</taxon>
        <taxon>Araneae</taxon>
        <taxon>Araneomorphae</taxon>
        <taxon>Entelegynae</taxon>
        <taxon>Araneoidea</taxon>
        <taxon>Nephilidae</taxon>
        <taxon>Nephila</taxon>
    </lineage>
</organism>
<dbReference type="Proteomes" id="UP000887013">
    <property type="component" value="Unassembled WGS sequence"/>
</dbReference>
<proteinExistence type="predicted"/>
<accession>A0A8X6QZA9</accession>
<name>A0A8X6QZA9_NEPPI</name>
<dbReference type="EMBL" id="BMAW01036776">
    <property type="protein sequence ID" value="GFU45783.1"/>
    <property type="molecule type" value="Genomic_DNA"/>
</dbReference>
<feature type="non-terminal residue" evidence="1">
    <location>
        <position position="1"/>
    </location>
</feature>
<evidence type="ECO:0000313" key="2">
    <source>
        <dbReference type="Proteomes" id="UP000887013"/>
    </source>
</evidence>
<protein>
    <submittedName>
        <fullName evidence="1">Uncharacterized protein</fullName>
    </submittedName>
</protein>
<comment type="caution">
    <text evidence="1">The sequence shown here is derived from an EMBL/GenBank/DDBJ whole genome shotgun (WGS) entry which is preliminary data.</text>
</comment>
<keyword evidence="2" id="KW-1185">Reference proteome</keyword>
<sequence length="56" mass="6683">ATCRVIVSTEIPFRYELVSYRVNMHQITHTEDDQDILTEMKAEMLRYGRSRSIKHL</sequence>
<evidence type="ECO:0000313" key="1">
    <source>
        <dbReference type="EMBL" id="GFU45783.1"/>
    </source>
</evidence>
<dbReference type="AlphaFoldDB" id="A0A8X6QZA9"/>